<accession>E8MCA8</accession>
<dbReference type="InterPro" id="IPR003313">
    <property type="entry name" value="AraC-bd"/>
</dbReference>
<dbReference type="Gene3D" id="2.60.120.10">
    <property type="entry name" value="Jelly Rolls"/>
    <property type="match status" value="1"/>
</dbReference>
<evidence type="ECO:0000256" key="1">
    <source>
        <dbReference type="ARBA" id="ARBA00023015"/>
    </source>
</evidence>
<keyword evidence="4" id="KW-0804">Transcription</keyword>
<dbReference type="Pfam" id="PF02311">
    <property type="entry name" value="AraC_binding"/>
    <property type="match status" value="1"/>
</dbReference>
<dbReference type="SUPFAM" id="SSF51215">
    <property type="entry name" value="Regulatory protein AraC"/>
    <property type="match status" value="1"/>
</dbReference>
<dbReference type="EMBL" id="AEVT01000108">
    <property type="protein sequence ID" value="EGA68276.1"/>
    <property type="molecule type" value="Genomic_DNA"/>
</dbReference>
<dbReference type="InterPro" id="IPR037923">
    <property type="entry name" value="HTH-like"/>
</dbReference>
<evidence type="ECO:0000256" key="3">
    <source>
        <dbReference type="ARBA" id="ARBA00023159"/>
    </source>
</evidence>
<dbReference type="Gene3D" id="1.10.10.60">
    <property type="entry name" value="Homeodomain-like"/>
    <property type="match status" value="1"/>
</dbReference>
<proteinExistence type="predicted"/>
<evidence type="ECO:0000256" key="4">
    <source>
        <dbReference type="ARBA" id="ARBA00023163"/>
    </source>
</evidence>
<gene>
    <name evidence="6" type="ORF">VISI1226_18421</name>
</gene>
<sequence length="267" mass="30505">MDKVQYQTTPNKEINLIDANYQKFAFQRHYHLDFHIGLITDGEQKFHYQGQSYRAGRGQMVVMPPDELHDGQSLLDSGYQVKVFSIDPYWLSDLADLKRSSDIISFDQLIIEDPRVFAPLTQLHQSLTDSSLSQLAKDCLPYEGFGYLFQRYGALEQRTAIPLGNQSIATLKEYLVEHLDQPVKLEQLSQLCQLSPTQFQRHFKAKVGLTPYAWLSRLRLEHGMKLLKSGLPGTEVAQQVGFYDQAHFSKAFKATYGVSPSHISKCQ</sequence>
<dbReference type="InterPro" id="IPR020449">
    <property type="entry name" value="Tscrpt_reg_AraC-type_HTH"/>
</dbReference>
<dbReference type="Proteomes" id="UP000006228">
    <property type="component" value="Unassembled WGS sequence"/>
</dbReference>
<dbReference type="InterPro" id="IPR018060">
    <property type="entry name" value="HTH_AraC"/>
</dbReference>
<dbReference type="OrthoDB" id="9809338at2"/>
<evidence type="ECO:0000313" key="7">
    <source>
        <dbReference type="Proteomes" id="UP000006228"/>
    </source>
</evidence>
<feature type="domain" description="HTH araC/xylS-type" evidence="5">
    <location>
        <begin position="169"/>
        <end position="266"/>
    </location>
</feature>
<dbReference type="SMART" id="SM00342">
    <property type="entry name" value="HTH_ARAC"/>
    <property type="match status" value="1"/>
</dbReference>
<reference evidence="6 7" key="1">
    <citation type="journal article" date="2012" name="Int. J. Syst. Evol. Microbiol.">
        <title>Vibrio caribbeanicus sp. nov., isolated from the marine sponge Scleritoderma cyanea.</title>
        <authorList>
            <person name="Hoffmann M."/>
            <person name="Monday S.R."/>
            <person name="Allard M.W."/>
            <person name="Strain E.A."/>
            <person name="Whittaker P."/>
            <person name="Naum M."/>
            <person name="McCarthy P.J."/>
            <person name="Lopez J.V."/>
            <person name="Fischer M."/>
            <person name="Brown E.W."/>
        </authorList>
    </citation>
    <scope>NUCLEOTIDE SEQUENCE [LARGE SCALE GENOMIC DNA]</scope>
    <source>
        <strain evidence="7">DSMZ 21326</strain>
    </source>
</reference>
<evidence type="ECO:0000256" key="2">
    <source>
        <dbReference type="ARBA" id="ARBA00023125"/>
    </source>
</evidence>
<keyword evidence="2" id="KW-0238">DNA-binding</keyword>
<dbReference type="AlphaFoldDB" id="E8MCA8"/>
<dbReference type="InterPro" id="IPR009057">
    <property type="entry name" value="Homeodomain-like_sf"/>
</dbReference>
<evidence type="ECO:0000259" key="5">
    <source>
        <dbReference type="PROSITE" id="PS01124"/>
    </source>
</evidence>
<dbReference type="GeneID" id="95571178"/>
<dbReference type="InterPro" id="IPR050204">
    <property type="entry name" value="AraC_XylS_family_regulators"/>
</dbReference>
<keyword evidence="3" id="KW-0010">Activator</keyword>
<dbReference type="PANTHER" id="PTHR46796">
    <property type="entry name" value="HTH-TYPE TRANSCRIPTIONAL ACTIVATOR RHAS-RELATED"/>
    <property type="match status" value="1"/>
</dbReference>
<organism evidence="6 7">
    <name type="scientific">Vibrio sinaloensis DSM 21326</name>
    <dbReference type="NCBI Taxonomy" id="945550"/>
    <lineage>
        <taxon>Bacteria</taxon>
        <taxon>Pseudomonadati</taxon>
        <taxon>Pseudomonadota</taxon>
        <taxon>Gammaproteobacteria</taxon>
        <taxon>Vibrionales</taxon>
        <taxon>Vibrionaceae</taxon>
        <taxon>Vibrio</taxon>
        <taxon>Vibrio oreintalis group</taxon>
    </lineage>
</organism>
<dbReference type="PROSITE" id="PS01124">
    <property type="entry name" value="HTH_ARAC_FAMILY_2"/>
    <property type="match status" value="1"/>
</dbReference>
<dbReference type="InterPro" id="IPR014710">
    <property type="entry name" value="RmlC-like_jellyroll"/>
</dbReference>
<dbReference type="GO" id="GO:0043565">
    <property type="term" value="F:sequence-specific DNA binding"/>
    <property type="evidence" value="ECO:0007669"/>
    <property type="project" value="InterPro"/>
</dbReference>
<keyword evidence="1" id="KW-0805">Transcription regulation</keyword>
<dbReference type="RefSeq" id="WP_008080836.1">
    <property type="nucleotide sequence ID" value="NZ_AEVT01000108.1"/>
</dbReference>
<dbReference type="eggNOG" id="COG4977">
    <property type="taxonomic scope" value="Bacteria"/>
</dbReference>
<name>E8MCA8_PHOS4</name>
<comment type="caution">
    <text evidence="6">The sequence shown here is derived from an EMBL/GenBank/DDBJ whole genome shotgun (WGS) entry which is preliminary data.</text>
</comment>
<dbReference type="GO" id="GO:0003700">
    <property type="term" value="F:DNA-binding transcription factor activity"/>
    <property type="evidence" value="ECO:0007669"/>
    <property type="project" value="InterPro"/>
</dbReference>
<dbReference type="PANTHER" id="PTHR46796:SF11">
    <property type="entry name" value="TRANSCRIPTIONAL REGULATOR-RELATED"/>
    <property type="match status" value="1"/>
</dbReference>
<dbReference type="Pfam" id="PF12833">
    <property type="entry name" value="HTH_18"/>
    <property type="match status" value="1"/>
</dbReference>
<dbReference type="PRINTS" id="PR00032">
    <property type="entry name" value="HTHARAC"/>
</dbReference>
<evidence type="ECO:0000313" key="6">
    <source>
        <dbReference type="EMBL" id="EGA68276.1"/>
    </source>
</evidence>
<protein>
    <submittedName>
        <fullName evidence="6">AraC/XylS family transcriptional regulator</fullName>
    </submittedName>
</protein>
<dbReference type="SUPFAM" id="SSF46689">
    <property type="entry name" value="Homeodomain-like"/>
    <property type="match status" value="2"/>
</dbReference>